<dbReference type="InterPro" id="IPR010502">
    <property type="entry name" value="Carb-bd_dom_fam9"/>
</dbReference>
<feature type="chain" id="PRO_5035467948" evidence="1">
    <location>
        <begin position="37"/>
        <end position="377"/>
    </location>
</feature>
<dbReference type="CDD" id="cd09620">
    <property type="entry name" value="CBM9_like_3"/>
    <property type="match status" value="1"/>
</dbReference>
<keyword evidence="4" id="KW-1185">Reference proteome</keyword>
<evidence type="ECO:0000256" key="1">
    <source>
        <dbReference type="SAM" id="SignalP"/>
    </source>
</evidence>
<name>A0A8J9YRY4_BRALA</name>
<keyword evidence="1" id="KW-0732">Signal</keyword>
<dbReference type="GO" id="GO:0016052">
    <property type="term" value="P:carbohydrate catabolic process"/>
    <property type="evidence" value="ECO:0007669"/>
    <property type="project" value="InterPro"/>
</dbReference>
<dbReference type="Proteomes" id="UP000838412">
    <property type="component" value="Chromosome 11"/>
</dbReference>
<dbReference type="AlphaFoldDB" id="A0A8J9YRY4"/>
<dbReference type="GO" id="GO:0004553">
    <property type="term" value="F:hydrolase activity, hydrolyzing O-glycosyl compounds"/>
    <property type="evidence" value="ECO:0007669"/>
    <property type="project" value="InterPro"/>
</dbReference>
<evidence type="ECO:0000313" key="3">
    <source>
        <dbReference type="EMBL" id="CAH1239710.1"/>
    </source>
</evidence>
<dbReference type="Gene3D" id="2.60.40.1190">
    <property type="match status" value="1"/>
</dbReference>
<dbReference type="PANTHER" id="PTHR35532">
    <property type="entry name" value="SIMILAR TO POLYHYDROXYALKANOATE DEPOLYMERASE"/>
    <property type="match status" value="1"/>
</dbReference>
<gene>
    <name evidence="3" type="primary">Hypp5872</name>
    <name evidence="3" type="ORF">BLAG_LOCUS3933</name>
</gene>
<accession>A0A8J9YRY4</accession>
<dbReference type="SUPFAM" id="SSF49344">
    <property type="entry name" value="CBD9-like"/>
    <property type="match status" value="1"/>
</dbReference>
<dbReference type="Pfam" id="PF06452">
    <property type="entry name" value="CBM9_1"/>
    <property type="match status" value="1"/>
</dbReference>
<reference evidence="3" key="1">
    <citation type="submission" date="2022-01" db="EMBL/GenBank/DDBJ databases">
        <authorList>
            <person name="Braso-Vives M."/>
        </authorList>
    </citation>
    <scope>NUCLEOTIDE SEQUENCE</scope>
</reference>
<organism evidence="3 4">
    <name type="scientific">Branchiostoma lanceolatum</name>
    <name type="common">Common lancelet</name>
    <name type="synonym">Amphioxus lanceolatum</name>
    <dbReference type="NCBI Taxonomy" id="7740"/>
    <lineage>
        <taxon>Eukaryota</taxon>
        <taxon>Metazoa</taxon>
        <taxon>Chordata</taxon>
        <taxon>Cephalochordata</taxon>
        <taxon>Leptocardii</taxon>
        <taxon>Amphioxiformes</taxon>
        <taxon>Branchiostomatidae</taxon>
        <taxon>Branchiostoma</taxon>
    </lineage>
</organism>
<evidence type="ECO:0000259" key="2">
    <source>
        <dbReference type="Pfam" id="PF06452"/>
    </source>
</evidence>
<dbReference type="PANTHER" id="PTHR35532:SF5">
    <property type="entry name" value="CARBOHYDRATE-BINDING DOMAIN-CONTAINING PROTEIN"/>
    <property type="match status" value="1"/>
</dbReference>
<dbReference type="GO" id="GO:0030246">
    <property type="term" value="F:carbohydrate binding"/>
    <property type="evidence" value="ECO:0007669"/>
    <property type="project" value="InterPro"/>
</dbReference>
<sequence length="377" mass="43490">MSPMSVRRAAKMQYMWLHNATCTVLLILSVIQPTVSVDPPCGLPLPKTYVVYKLLEREGGIDVDGRLDEKAWEDAPWTDRFVDIQGEDYPTPRYETYAKLRWDDTYLYVAGYLQEPDVFANQTKHDSVVFQDNDFEVFTDPDGNTHHYKEFEINAINTTWDLELSKPYLNGGNANSSWEMPTMKSGTFVEGPVNNPLVPNKYWTVELALPFKGMIHDCTVAMAPPKHGDQWRINFSRVEWHVKNVNGHYEKVPGLPEDNWVWSPQHSINMHLPERWGIIQFSTDPVNTTKFQPSPNWPVYSNLVELYNAEKKFFAINGYFTSNLTQLELPDYVRKGKCASVPHVNVIKLYNFNATVKPFNSSLPKGNIQDDRLIWYS</sequence>
<feature type="signal peptide" evidence="1">
    <location>
        <begin position="1"/>
        <end position="36"/>
    </location>
</feature>
<evidence type="ECO:0000313" key="4">
    <source>
        <dbReference type="Proteomes" id="UP000838412"/>
    </source>
</evidence>
<dbReference type="EMBL" id="OV696696">
    <property type="protein sequence ID" value="CAH1239710.1"/>
    <property type="molecule type" value="Genomic_DNA"/>
</dbReference>
<proteinExistence type="predicted"/>
<feature type="domain" description="Carbohydrate-binding" evidence="2">
    <location>
        <begin position="63"/>
        <end position="170"/>
    </location>
</feature>
<dbReference type="OrthoDB" id="59288at2759"/>
<protein>
    <submittedName>
        <fullName evidence="3">Hypp5872 protein</fullName>
    </submittedName>
</protein>